<name>A0ABX9C7P5_9BURK</name>
<evidence type="ECO:0000256" key="5">
    <source>
        <dbReference type="SAM" id="SignalP"/>
    </source>
</evidence>
<dbReference type="Proteomes" id="UP000248631">
    <property type="component" value="Unassembled WGS sequence"/>
</dbReference>
<dbReference type="InterPro" id="IPR001638">
    <property type="entry name" value="Solute-binding_3/MltF_N"/>
</dbReference>
<dbReference type="InterPro" id="IPR001320">
    <property type="entry name" value="Iontro_rcpt_C"/>
</dbReference>
<dbReference type="EMBL" id="JUGD01000001">
    <property type="protein sequence ID" value="RAM66941.1"/>
    <property type="molecule type" value="Genomic_DNA"/>
</dbReference>
<comment type="similarity">
    <text evidence="2 4">Belongs to the bacterial solute-binding protein 3 family.</text>
</comment>
<evidence type="ECO:0000256" key="2">
    <source>
        <dbReference type="ARBA" id="ARBA00010333"/>
    </source>
</evidence>
<evidence type="ECO:0000259" key="6">
    <source>
        <dbReference type="SMART" id="SM00062"/>
    </source>
</evidence>
<dbReference type="CDD" id="cd00994">
    <property type="entry name" value="PBP2_GlnH"/>
    <property type="match status" value="1"/>
</dbReference>
<evidence type="ECO:0000256" key="1">
    <source>
        <dbReference type="ARBA" id="ARBA00004196"/>
    </source>
</evidence>
<feature type="domain" description="Ionotropic glutamate receptor C-terminal" evidence="7">
    <location>
        <begin position="34"/>
        <end position="252"/>
    </location>
</feature>
<dbReference type="PROSITE" id="PS01039">
    <property type="entry name" value="SBP_BACTERIAL_3"/>
    <property type="match status" value="1"/>
</dbReference>
<feature type="domain" description="Solute-binding protein family 3/N-terminal" evidence="6">
    <location>
        <begin position="34"/>
        <end position="253"/>
    </location>
</feature>
<dbReference type="Pfam" id="PF00497">
    <property type="entry name" value="SBP_bac_3"/>
    <property type="match status" value="1"/>
</dbReference>
<dbReference type="SUPFAM" id="SSF53850">
    <property type="entry name" value="Periplasmic binding protein-like II"/>
    <property type="match status" value="1"/>
</dbReference>
<reference evidence="8 9" key="1">
    <citation type="submission" date="2014-12" db="EMBL/GenBank/DDBJ databases">
        <title>Complete genome sequence of Herbaspirillum rubrisubalbicans Os38.</title>
        <authorList>
            <person name="Chen M."/>
            <person name="An Q."/>
        </authorList>
    </citation>
    <scope>NUCLEOTIDE SEQUENCE [LARGE SCALE GENOMIC DNA]</scope>
    <source>
        <strain evidence="8 9">Os38</strain>
    </source>
</reference>
<dbReference type="InterPro" id="IPR018313">
    <property type="entry name" value="SBP_3_CS"/>
</dbReference>
<dbReference type="SMART" id="SM00079">
    <property type="entry name" value="PBPe"/>
    <property type="match status" value="1"/>
</dbReference>
<evidence type="ECO:0000256" key="4">
    <source>
        <dbReference type="RuleBase" id="RU003744"/>
    </source>
</evidence>
<keyword evidence="9" id="KW-1185">Reference proteome</keyword>
<comment type="subcellular location">
    <subcellularLocation>
        <location evidence="1">Cell envelope</location>
    </subcellularLocation>
</comment>
<evidence type="ECO:0000256" key="3">
    <source>
        <dbReference type="ARBA" id="ARBA00022729"/>
    </source>
</evidence>
<accession>A0ABX9C7P5</accession>
<feature type="signal peptide" evidence="5">
    <location>
        <begin position="1"/>
        <end position="27"/>
    </location>
</feature>
<keyword evidence="3 5" id="KW-0732">Signal</keyword>
<sequence length="254" mass="28057">MMKLCKLLCAFTASLAMICAAMPAAQAAQPTDDVIRVGTDATFPPMEFVKDGKRTGFDVELMEALVKTMGKKIQWIDIDFKGLIPGLISNRFDIAASAIYMTDERRKVVAFSDPYYRGGLAVLVRRDDSSIKVPEDLNKGKRVSVQVGTKSVGYLKENFPGVERVEVEKNQAMFDLLATGRVNAVVTGRPAAVEYARTQPLVRVLDKGLTTELYGFAMRKDDTALAEQLNKALQTLRINGTYTALTNKWFGKSE</sequence>
<dbReference type="SMART" id="SM00062">
    <property type="entry name" value="PBPb"/>
    <property type="match status" value="1"/>
</dbReference>
<comment type="caution">
    <text evidence="8">The sequence shown here is derived from an EMBL/GenBank/DDBJ whole genome shotgun (WGS) entry which is preliminary data.</text>
</comment>
<evidence type="ECO:0000259" key="7">
    <source>
        <dbReference type="SMART" id="SM00079"/>
    </source>
</evidence>
<feature type="chain" id="PRO_5046759699" evidence="5">
    <location>
        <begin position="28"/>
        <end position="254"/>
    </location>
</feature>
<evidence type="ECO:0000313" key="8">
    <source>
        <dbReference type="EMBL" id="RAM66941.1"/>
    </source>
</evidence>
<proteinExistence type="inferred from homology"/>
<evidence type="ECO:0000313" key="9">
    <source>
        <dbReference type="Proteomes" id="UP000248631"/>
    </source>
</evidence>
<gene>
    <name evidence="8" type="ORF">RB24_01150</name>
</gene>
<dbReference type="PANTHER" id="PTHR35936:SF19">
    <property type="entry name" value="AMINO-ACID-BINDING PROTEIN YXEM-RELATED"/>
    <property type="match status" value="1"/>
</dbReference>
<dbReference type="InterPro" id="IPR044132">
    <property type="entry name" value="PBP2_GlnH"/>
</dbReference>
<protein>
    <submittedName>
        <fullName evidence="8">ABC transporter permease</fullName>
    </submittedName>
</protein>
<dbReference type="PANTHER" id="PTHR35936">
    <property type="entry name" value="MEMBRANE-BOUND LYTIC MUREIN TRANSGLYCOSYLASE F"/>
    <property type="match status" value="1"/>
</dbReference>
<organism evidence="8 9">
    <name type="scientific">Herbaspirillum rubrisubalbicans</name>
    <dbReference type="NCBI Taxonomy" id="80842"/>
    <lineage>
        <taxon>Bacteria</taxon>
        <taxon>Pseudomonadati</taxon>
        <taxon>Pseudomonadota</taxon>
        <taxon>Betaproteobacteria</taxon>
        <taxon>Burkholderiales</taxon>
        <taxon>Oxalobacteraceae</taxon>
        <taxon>Herbaspirillum</taxon>
    </lineage>
</organism>
<dbReference type="Gene3D" id="3.40.190.10">
    <property type="entry name" value="Periplasmic binding protein-like II"/>
    <property type="match status" value="2"/>
</dbReference>